<dbReference type="PROSITE" id="PS51462">
    <property type="entry name" value="NUDIX"/>
    <property type="match status" value="1"/>
</dbReference>
<dbReference type="RefSeq" id="WP_378571957.1">
    <property type="nucleotide sequence ID" value="NZ_JBHSFQ010000003.1"/>
</dbReference>
<dbReference type="InterPro" id="IPR015797">
    <property type="entry name" value="NUDIX_hydrolase-like_dom_sf"/>
</dbReference>
<feature type="region of interest" description="Disordered" evidence="2">
    <location>
        <begin position="49"/>
        <end position="77"/>
    </location>
</feature>
<evidence type="ECO:0000313" key="4">
    <source>
        <dbReference type="EMBL" id="MFC4561101.1"/>
    </source>
</evidence>
<evidence type="ECO:0000259" key="3">
    <source>
        <dbReference type="PROSITE" id="PS51462"/>
    </source>
</evidence>
<dbReference type="Pfam" id="PF00293">
    <property type="entry name" value="NUDIX"/>
    <property type="match status" value="1"/>
</dbReference>
<feature type="domain" description="Nudix hydrolase" evidence="3">
    <location>
        <begin position="1"/>
        <end position="128"/>
    </location>
</feature>
<name>A0ABV9DQP3_9ACTN</name>
<dbReference type="CDD" id="cd03674">
    <property type="entry name" value="NUDIX_Hydrolase"/>
    <property type="match status" value="1"/>
</dbReference>
<accession>A0ABV9DQP3</accession>
<dbReference type="Proteomes" id="UP001595923">
    <property type="component" value="Unassembled WGS sequence"/>
</dbReference>
<proteinExistence type="predicted"/>
<organism evidence="4 5">
    <name type="scientific">Nocardiopsis mangrovi</name>
    <dbReference type="NCBI Taxonomy" id="1179818"/>
    <lineage>
        <taxon>Bacteria</taxon>
        <taxon>Bacillati</taxon>
        <taxon>Actinomycetota</taxon>
        <taxon>Actinomycetes</taxon>
        <taxon>Streptosporangiales</taxon>
        <taxon>Nocardiopsidaceae</taxon>
        <taxon>Nocardiopsis</taxon>
    </lineage>
</organism>
<keyword evidence="1 4" id="KW-0378">Hydrolase</keyword>
<evidence type="ECO:0000256" key="1">
    <source>
        <dbReference type="ARBA" id="ARBA00022801"/>
    </source>
</evidence>
<sequence>MRVNDVRAPVPRRGHRALDTWLLPGGHIERDDTRLIDAALRELTEETGISASAISPTGTRPLHIDVHPIPANDAKGEPEHRHIDFRFLFRTSADVGELQTEEVLDAAWRATGSIADETLRNRIARTLN</sequence>
<dbReference type="Gene3D" id="3.90.79.10">
    <property type="entry name" value="Nucleoside Triphosphate Pyrophosphohydrolase"/>
    <property type="match status" value="1"/>
</dbReference>
<dbReference type="InterPro" id="IPR020476">
    <property type="entry name" value="Nudix_hydrolase"/>
</dbReference>
<evidence type="ECO:0000256" key="2">
    <source>
        <dbReference type="SAM" id="MobiDB-lite"/>
    </source>
</evidence>
<gene>
    <name evidence="4" type="ORF">ACFO4E_04440</name>
</gene>
<reference evidence="5" key="1">
    <citation type="journal article" date="2019" name="Int. J. Syst. Evol. Microbiol.">
        <title>The Global Catalogue of Microorganisms (GCM) 10K type strain sequencing project: providing services to taxonomists for standard genome sequencing and annotation.</title>
        <authorList>
            <consortium name="The Broad Institute Genomics Platform"/>
            <consortium name="The Broad Institute Genome Sequencing Center for Infectious Disease"/>
            <person name="Wu L."/>
            <person name="Ma J."/>
        </authorList>
    </citation>
    <scope>NUCLEOTIDE SEQUENCE [LARGE SCALE GENOMIC DNA]</scope>
    <source>
        <strain evidence="5">XZYJ18</strain>
    </source>
</reference>
<comment type="caution">
    <text evidence="4">The sequence shown here is derived from an EMBL/GenBank/DDBJ whole genome shotgun (WGS) entry which is preliminary data.</text>
</comment>
<dbReference type="GO" id="GO:0016787">
    <property type="term" value="F:hydrolase activity"/>
    <property type="evidence" value="ECO:0007669"/>
    <property type="project" value="UniProtKB-KW"/>
</dbReference>
<feature type="compositionally biased region" description="Polar residues" evidence="2">
    <location>
        <begin position="49"/>
        <end position="58"/>
    </location>
</feature>
<evidence type="ECO:0000313" key="5">
    <source>
        <dbReference type="Proteomes" id="UP001595923"/>
    </source>
</evidence>
<dbReference type="InterPro" id="IPR000086">
    <property type="entry name" value="NUDIX_hydrolase_dom"/>
</dbReference>
<dbReference type="EMBL" id="JBHSFQ010000003">
    <property type="protein sequence ID" value="MFC4561101.1"/>
    <property type="molecule type" value="Genomic_DNA"/>
</dbReference>
<protein>
    <submittedName>
        <fullName evidence="4">NUDIX hydrolase</fullName>
    </submittedName>
</protein>
<keyword evidence="5" id="KW-1185">Reference proteome</keyword>
<dbReference type="SUPFAM" id="SSF55811">
    <property type="entry name" value="Nudix"/>
    <property type="match status" value="1"/>
</dbReference>
<dbReference type="PRINTS" id="PR00502">
    <property type="entry name" value="NUDIXFAMILY"/>
</dbReference>